<comment type="subcellular location">
    <subcellularLocation>
        <location evidence="4">Membrane</location>
        <topology evidence="4">Multi-pass membrane protein</topology>
    </subcellularLocation>
</comment>
<sequence>MPLLSFLASKLLGVEPASEQAKKQQNLNVSTTTTTTTTTTTPTAVPSTASPTGPQPVPTSAPTPPSDKATAPATSPRLSQPYERPPYPPVFSERSLRQMGLMAAGGGFLALSILVTRRAIARQMIMSRLKYYSSNPIALPSQPLKKDPLIAFTALNYATLNTMAFGIMFVGGLSWAFNISTLEELRQASQYSMARSLSSAMGGEEDKEAEKELVEWMAKQLNMDLPKKPEDGSPAPAPADDKPTKTP</sequence>
<dbReference type="PANTHER" id="PTHR39136">
    <property type="entry name" value="ALTERED INHERITANCE OF MITOCHONDRIA PROTEIN 11"/>
    <property type="match status" value="1"/>
</dbReference>
<name>A0ABR0IRW4_9PEZI</name>
<comment type="similarity">
    <text evidence="4">Belongs to the AIM11 family.</text>
</comment>
<feature type="region of interest" description="Disordered" evidence="5">
    <location>
        <begin position="223"/>
        <end position="247"/>
    </location>
</feature>
<keyword evidence="2 4" id="KW-1133">Transmembrane helix</keyword>
<keyword evidence="3 4" id="KW-0472">Membrane</keyword>
<evidence type="ECO:0000256" key="2">
    <source>
        <dbReference type="ARBA" id="ARBA00022989"/>
    </source>
</evidence>
<comment type="caution">
    <text evidence="6">The sequence shown here is derived from an EMBL/GenBank/DDBJ whole genome shotgun (WGS) entry which is preliminary data.</text>
</comment>
<dbReference type="Proteomes" id="UP001323617">
    <property type="component" value="Unassembled WGS sequence"/>
</dbReference>
<feature type="compositionally biased region" description="Pro residues" evidence="5">
    <location>
        <begin position="53"/>
        <end position="65"/>
    </location>
</feature>
<feature type="compositionally biased region" description="Low complexity" evidence="5">
    <location>
        <begin position="29"/>
        <end position="52"/>
    </location>
</feature>
<feature type="transmembrane region" description="Helical" evidence="4">
    <location>
        <begin position="99"/>
        <end position="120"/>
    </location>
</feature>
<evidence type="ECO:0000256" key="3">
    <source>
        <dbReference type="ARBA" id="ARBA00023136"/>
    </source>
</evidence>
<evidence type="ECO:0000313" key="6">
    <source>
        <dbReference type="EMBL" id="KAK4682867.1"/>
    </source>
</evidence>
<dbReference type="InterPro" id="IPR038814">
    <property type="entry name" value="AIM11"/>
</dbReference>
<evidence type="ECO:0000256" key="4">
    <source>
        <dbReference type="RuleBase" id="RU367098"/>
    </source>
</evidence>
<evidence type="ECO:0000313" key="7">
    <source>
        <dbReference type="Proteomes" id="UP001323617"/>
    </source>
</evidence>
<feature type="region of interest" description="Disordered" evidence="5">
    <location>
        <begin position="16"/>
        <end position="85"/>
    </location>
</feature>
<feature type="transmembrane region" description="Helical" evidence="4">
    <location>
        <begin position="154"/>
        <end position="177"/>
    </location>
</feature>
<dbReference type="PANTHER" id="PTHR39136:SF1">
    <property type="entry name" value="ALTERED INHERITANCE OF MITOCHONDRIA PROTEIN 11"/>
    <property type="match status" value="1"/>
</dbReference>
<organism evidence="6 7">
    <name type="scientific">Podospora pseudoanserina</name>
    <dbReference type="NCBI Taxonomy" id="2609844"/>
    <lineage>
        <taxon>Eukaryota</taxon>
        <taxon>Fungi</taxon>
        <taxon>Dikarya</taxon>
        <taxon>Ascomycota</taxon>
        <taxon>Pezizomycotina</taxon>
        <taxon>Sordariomycetes</taxon>
        <taxon>Sordariomycetidae</taxon>
        <taxon>Sordariales</taxon>
        <taxon>Podosporaceae</taxon>
        <taxon>Podospora</taxon>
    </lineage>
</organism>
<evidence type="ECO:0000256" key="1">
    <source>
        <dbReference type="ARBA" id="ARBA00022692"/>
    </source>
</evidence>
<protein>
    <recommendedName>
        <fullName evidence="4">Altered inheritance of mitochondria protein 11</fullName>
    </recommendedName>
</protein>
<keyword evidence="1 4" id="KW-0812">Transmembrane</keyword>
<dbReference type="RefSeq" id="XP_062806337.1">
    <property type="nucleotide sequence ID" value="XM_062943259.1"/>
</dbReference>
<dbReference type="EMBL" id="JAFFHC010000001">
    <property type="protein sequence ID" value="KAK4682867.1"/>
    <property type="molecule type" value="Genomic_DNA"/>
</dbReference>
<evidence type="ECO:0000256" key="5">
    <source>
        <dbReference type="SAM" id="MobiDB-lite"/>
    </source>
</evidence>
<gene>
    <name evidence="4" type="primary">AIM11</name>
    <name evidence="6" type="ORF">QC764_120000</name>
</gene>
<keyword evidence="7" id="KW-1185">Reference proteome</keyword>
<accession>A0ABR0IRW4</accession>
<proteinExistence type="inferred from homology"/>
<reference evidence="6 7" key="1">
    <citation type="journal article" date="2023" name="bioRxiv">
        <title>High-quality genome assemblies of four members of thePodospora anserinaspecies complex.</title>
        <authorList>
            <person name="Ament-Velasquez S.L."/>
            <person name="Vogan A.A."/>
            <person name="Wallerman O."/>
            <person name="Hartmann F."/>
            <person name="Gautier V."/>
            <person name="Silar P."/>
            <person name="Giraud T."/>
            <person name="Johannesson H."/>
        </authorList>
    </citation>
    <scope>NUCLEOTIDE SEQUENCE [LARGE SCALE GENOMIC DNA]</scope>
    <source>
        <strain evidence="6 7">CBS 124.78</strain>
    </source>
</reference>
<dbReference type="GeneID" id="87964124"/>